<evidence type="ECO:0000256" key="6">
    <source>
        <dbReference type="ARBA" id="ARBA00048247"/>
    </source>
</evidence>
<dbReference type="InterPro" id="IPR029044">
    <property type="entry name" value="Nucleotide-diphossugar_trans"/>
</dbReference>
<comment type="catalytic activity">
    <reaction evidence="6">
        <text>alpha-D-glucosamine 1-phosphate + acetyl-CoA = N-acetyl-alpha-D-glucosamine 1-phosphate + CoA + H(+)</text>
        <dbReference type="Rhea" id="RHEA:13725"/>
        <dbReference type="ChEBI" id="CHEBI:15378"/>
        <dbReference type="ChEBI" id="CHEBI:57287"/>
        <dbReference type="ChEBI" id="CHEBI:57288"/>
        <dbReference type="ChEBI" id="CHEBI:57776"/>
        <dbReference type="ChEBI" id="CHEBI:58516"/>
        <dbReference type="EC" id="2.3.1.157"/>
    </reaction>
</comment>
<gene>
    <name evidence="10" type="ORF">CH330_08355</name>
</gene>
<evidence type="ECO:0000313" key="11">
    <source>
        <dbReference type="Proteomes" id="UP000215559"/>
    </source>
</evidence>
<comment type="catalytic activity">
    <reaction evidence="7">
        <text>N-acetyl-alpha-D-glucosamine 1-phosphate + UTP + H(+) = UDP-N-acetyl-alpha-D-glucosamine + diphosphate</text>
        <dbReference type="Rhea" id="RHEA:13509"/>
        <dbReference type="ChEBI" id="CHEBI:15378"/>
        <dbReference type="ChEBI" id="CHEBI:33019"/>
        <dbReference type="ChEBI" id="CHEBI:46398"/>
        <dbReference type="ChEBI" id="CHEBI:57705"/>
        <dbReference type="ChEBI" id="CHEBI:57776"/>
        <dbReference type="EC" id="2.7.7.23"/>
    </reaction>
</comment>
<evidence type="ECO:0000256" key="8">
    <source>
        <dbReference type="ARBA" id="ARBA00049628"/>
    </source>
</evidence>
<accession>A0A235BRA4</accession>
<reference evidence="10 11" key="1">
    <citation type="submission" date="2017-07" db="EMBL/GenBank/DDBJ databases">
        <title>Recovery of genomes from metagenomes via a dereplication, aggregation, and scoring strategy.</title>
        <authorList>
            <person name="Sieber C.M."/>
            <person name="Probst A.J."/>
            <person name="Sharrar A."/>
            <person name="Thomas B.C."/>
            <person name="Hess M."/>
            <person name="Tringe S.G."/>
            <person name="Banfield J.F."/>
        </authorList>
    </citation>
    <scope>NUCLEOTIDE SEQUENCE [LARGE SCALE GENOMIC DNA]</scope>
    <source>
        <strain evidence="10">JGI_Cruoil_03_51_56</strain>
    </source>
</reference>
<dbReference type="PANTHER" id="PTHR43584">
    <property type="entry name" value="NUCLEOTIDYL TRANSFERASE"/>
    <property type="match status" value="1"/>
</dbReference>
<dbReference type="CDD" id="cd02540">
    <property type="entry name" value="GT2_GlmU_N_bac"/>
    <property type="match status" value="1"/>
</dbReference>
<feature type="domain" description="MobA-like NTP transferase" evidence="9">
    <location>
        <begin position="3"/>
        <end position="134"/>
    </location>
</feature>
<keyword evidence="3" id="KW-0808">Transferase</keyword>
<dbReference type="Pfam" id="PF12804">
    <property type="entry name" value="NTP_transf_3"/>
    <property type="match status" value="1"/>
</dbReference>
<evidence type="ECO:0000259" key="9">
    <source>
        <dbReference type="Pfam" id="PF12804"/>
    </source>
</evidence>
<dbReference type="InterPro" id="IPR025877">
    <property type="entry name" value="MobA-like_NTP_Trfase"/>
</dbReference>
<protein>
    <recommendedName>
        <fullName evidence="9">MobA-like NTP transferase domain-containing protein</fullName>
    </recommendedName>
</protein>
<evidence type="ECO:0000256" key="5">
    <source>
        <dbReference type="ARBA" id="ARBA00023315"/>
    </source>
</evidence>
<comment type="caution">
    <text evidence="10">The sequence shown here is derived from an EMBL/GenBank/DDBJ whole genome shotgun (WGS) entry which is preliminary data.</text>
</comment>
<dbReference type="Proteomes" id="UP000215559">
    <property type="component" value="Unassembled WGS sequence"/>
</dbReference>
<sequence>MTAVVLAAGESKRMGSVTPKVLLPINGRPLLSYTIDAVREAGLKRIIVVVGNAWRQIEAIFPDSDMEFAVQAEQRGTADALLSCRDLLGDNEECMVLCGDTPLLTGRTIYRLVDAYQNSGADIVVLTARLENPFGYGRIVRGADGNVEEIIEERDAPRGVKKTTEVNAGVYVFCWGRLRPVLECIRPSSVSGEYYLTDAVRMIRSSGGQVAAVIAEDPKEILGVNTQEQLAEVRSEVGRRSFREQV</sequence>
<dbReference type="AlphaFoldDB" id="A0A235BRA4"/>
<dbReference type="SUPFAM" id="SSF53448">
    <property type="entry name" value="Nucleotide-diphospho-sugar transferases"/>
    <property type="match status" value="1"/>
</dbReference>
<evidence type="ECO:0000256" key="3">
    <source>
        <dbReference type="ARBA" id="ARBA00022679"/>
    </source>
</evidence>
<dbReference type="GO" id="GO:0019134">
    <property type="term" value="F:glucosamine-1-phosphate N-acetyltransferase activity"/>
    <property type="evidence" value="ECO:0007669"/>
    <property type="project" value="UniProtKB-EC"/>
</dbReference>
<comment type="similarity">
    <text evidence="2">In the N-terminal section; belongs to the N-acetylglucosamine-1-phosphate uridyltransferase family.</text>
</comment>
<dbReference type="Gene3D" id="3.90.550.10">
    <property type="entry name" value="Spore Coat Polysaccharide Biosynthesis Protein SpsA, Chain A"/>
    <property type="match status" value="1"/>
</dbReference>
<comment type="similarity">
    <text evidence="1">In the C-terminal section; belongs to the transferase hexapeptide repeat family.</text>
</comment>
<evidence type="ECO:0000256" key="7">
    <source>
        <dbReference type="ARBA" id="ARBA00048493"/>
    </source>
</evidence>
<comment type="function">
    <text evidence="8">Catalyzes the last two sequential reactions in the de novo biosynthetic pathway for UDP-N-acetylglucosamine (UDP-GlcNAc). The C-terminal domain catalyzes the transfer of acetyl group from acetyl coenzyme A to glucosamine-1-phosphate (GlcN-1-P) to produce N-acetylglucosamine-1-phosphate (GlcNAc-1-P), which is converted into UDP-GlcNAc by the transfer of uridine 5-monophosphate (from uridine 5-triphosphate), a reaction catalyzed by the N-terminal domain.</text>
</comment>
<dbReference type="InterPro" id="IPR050065">
    <property type="entry name" value="GlmU-like"/>
</dbReference>
<proteinExistence type="inferred from homology"/>
<evidence type="ECO:0000313" key="10">
    <source>
        <dbReference type="EMBL" id="OYD14549.1"/>
    </source>
</evidence>
<evidence type="ECO:0000256" key="1">
    <source>
        <dbReference type="ARBA" id="ARBA00007707"/>
    </source>
</evidence>
<organism evidence="10 11">
    <name type="scientific">candidate division WOR-3 bacterium JGI_Cruoil_03_51_56</name>
    <dbReference type="NCBI Taxonomy" id="1973747"/>
    <lineage>
        <taxon>Bacteria</taxon>
        <taxon>Bacteria division WOR-3</taxon>
    </lineage>
</organism>
<evidence type="ECO:0000256" key="4">
    <source>
        <dbReference type="ARBA" id="ARBA00022695"/>
    </source>
</evidence>
<keyword evidence="5" id="KW-0012">Acyltransferase</keyword>
<name>A0A235BRA4_UNCW3</name>
<dbReference type="PANTHER" id="PTHR43584:SF3">
    <property type="entry name" value="BIFUNCTIONAL PROTEIN GLMU"/>
    <property type="match status" value="1"/>
</dbReference>
<keyword evidence="4" id="KW-0548">Nucleotidyltransferase</keyword>
<dbReference type="GO" id="GO:0003977">
    <property type="term" value="F:UDP-N-acetylglucosamine diphosphorylase activity"/>
    <property type="evidence" value="ECO:0007669"/>
    <property type="project" value="UniProtKB-EC"/>
</dbReference>
<dbReference type="EMBL" id="NOZP01000152">
    <property type="protein sequence ID" value="OYD14549.1"/>
    <property type="molecule type" value="Genomic_DNA"/>
</dbReference>
<evidence type="ECO:0000256" key="2">
    <source>
        <dbReference type="ARBA" id="ARBA00007947"/>
    </source>
</evidence>